<name>A0A182NY61_9DIPT</name>
<accession>A0A182NY61</accession>
<feature type="region of interest" description="Disordered" evidence="1">
    <location>
        <begin position="1"/>
        <end position="34"/>
    </location>
</feature>
<feature type="compositionally biased region" description="Basic and acidic residues" evidence="1">
    <location>
        <begin position="1"/>
        <end position="16"/>
    </location>
</feature>
<reference evidence="2" key="2">
    <citation type="submission" date="2020-05" db="UniProtKB">
        <authorList>
            <consortium name="EnsemblMetazoa"/>
        </authorList>
    </citation>
    <scope>IDENTIFICATION</scope>
    <source>
        <strain evidence="2">WRAIR2</strain>
    </source>
</reference>
<dbReference type="AlphaFoldDB" id="A0A182NY61"/>
<keyword evidence="3" id="KW-1185">Reference proteome</keyword>
<evidence type="ECO:0000313" key="2">
    <source>
        <dbReference type="EnsemblMetazoa" id="ADIR014766-PB"/>
    </source>
</evidence>
<dbReference type="Proteomes" id="UP000075884">
    <property type="component" value="Unassembled WGS sequence"/>
</dbReference>
<evidence type="ECO:0000313" key="3">
    <source>
        <dbReference type="Proteomes" id="UP000075884"/>
    </source>
</evidence>
<dbReference type="EnsemblMetazoa" id="ADIR014766-RB">
    <property type="protein sequence ID" value="ADIR014766-PB"/>
    <property type="gene ID" value="ADIR014766"/>
</dbReference>
<sequence>MKVKAEAHPRVNDPTESKNVNGAKPLRAKAVRRT</sequence>
<reference evidence="3" key="1">
    <citation type="submission" date="2013-03" db="EMBL/GenBank/DDBJ databases">
        <title>The Genome Sequence of Anopheles dirus WRAIR2.</title>
        <authorList>
            <consortium name="The Broad Institute Genomics Platform"/>
            <person name="Neafsey D.E."/>
            <person name="Walton C."/>
            <person name="Walker B."/>
            <person name="Young S.K."/>
            <person name="Zeng Q."/>
            <person name="Gargeya S."/>
            <person name="Fitzgerald M."/>
            <person name="Haas B."/>
            <person name="Abouelleil A."/>
            <person name="Allen A.W."/>
            <person name="Alvarado L."/>
            <person name="Arachchi H.M."/>
            <person name="Berlin A.M."/>
            <person name="Chapman S.B."/>
            <person name="Gainer-Dewar J."/>
            <person name="Goldberg J."/>
            <person name="Griggs A."/>
            <person name="Gujja S."/>
            <person name="Hansen M."/>
            <person name="Howarth C."/>
            <person name="Imamovic A."/>
            <person name="Ireland A."/>
            <person name="Larimer J."/>
            <person name="McCowan C."/>
            <person name="Murphy C."/>
            <person name="Pearson M."/>
            <person name="Poon T.W."/>
            <person name="Priest M."/>
            <person name="Roberts A."/>
            <person name="Saif S."/>
            <person name="Shea T."/>
            <person name="Sisk P."/>
            <person name="Sykes S."/>
            <person name="Wortman J."/>
            <person name="Nusbaum C."/>
            <person name="Birren B."/>
        </authorList>
    </citation>
    <scope>NUCLEOTIDE SEQUENCE [LARGE SCALE GENOMIC DNA]</scope>
    <source>
        <strain evidence="3">WRAIR2</strain>
    </source>
</reference>
<protein>
    <submittedName>
        <fullName evidence="2">Uncharacterized protein</fullName>
    </submittedName>
</protein>
<proteinExistence type="predicted"/>
<evidence type="ECO:0000256" key="1">
    <source>
        <dbReference type="SAM" id="MobiDB-lite"/>
    </source>
</evidence>
<organism evidence="2 3">
    <name type="scientific">Anopheles dirus</name>
    <dbReference type="NCBI Taxonomy" id="7168"/>
    <lineage>
        <taxon>Eukaryota</taxon>
        <taxon>Metazoa</taxon>
        <taxon>Ecdysozoa</taxon>
        <taxon>Arthropoda</taxon>
        <taxon>Hexapoda</taxon>
        <taxon>Insecta</taxon>
        <taxon>Pterygota</taxon>
        <taxon>Neoptera</taxon>
        <taxon>Endopterygota</taxon>
        <taxon>Diptera</taxon>
        <taxon>Nematocera</taxon>
        <taxon>Culicoidea</taxon>
        <taxon>Culicidae</taxon>
        <taxon>Anophelinae</taxon>
        <taxon>Anopheles</taxon>
    </lineage>
</organism>
<dbReference type="VEuPathDB" id="VectorBase:ADIR014766"/>